<sequence>MNAFAICVALIFFTMFIICLYLMREVRSGRSKVKRYQSALSDKQKIIDVMCQEILEMNRSHKENIDNIKRYYNDQTGIFFNSENYFRFKAEVDQKIDQMKNSEKGFYQPVGVSFYRPPYSVINPLYSDDLFKNSSYYPVVKDAENKQMLSIVEYIVVVDEFLKKEFPESYLQRKDQLKLYLKYSYQYLS</sequence>
<gene>
    <name evidence="2" type="ORF">H4O21_04820</name>
</gene>
<dbReference type="Proteomes" id="UP000565262">
    <property type="component" value="Unassembled WGS sequence"/>
</dbReference>
<evidence type="ECO:0000313" key="3">
    <source>
        <dbReference type="Proteomes" id="UP000565262"/>
    </source>
</evidence>
<comment type="caution">
    <text evidence="2">The sequence shown here is derived from an EMBL/GenBank/DDBJ whole genome shotgun (WGS) entry which is preliminary data.</text>
</comment>
<dbReference type="EMBL" id="JACJFM010000004">
    <property type="protein sequence ID" value="MBB1485936.1"/>
    <property type="molecule type" value="Genomic_DNA"/>
</dbReference>
<organism evidence="2 3">
    <name type="scientific">Oceanospirillum sediminis</name>
    <dbReference type="NCBI Taxonomy" id="2760088"/>
    <lineage>
        <taxon>Bacteria</taxon>
        <taxon>Pseudomonadati</taxon>
        <taxon>Pseudomonadota</taxon>
        <taxon>Gammaproteobacteria</taxon>
        <taxon>Oceanospirillales</taxon>
        <taxon>Oceanospirillaceae</taxon>
        <taxon>Oceanospirillum</taxon>
    </lineage>
</organism>
<accession>A0A839INT4</accession>
<dbReference type="RefSeq" id="WP_182807720.1">
    <property type="nucleotide sequence ID" value="NZ_JACJFM010000004.1"/>
</dbReference>
<keyword evidence="1" id="KW-0472">Membrane</keyword>
<keyword evidence="1" id="KW-1133">Transmembrane helix</keyword>
<keyword evidence="1" id="KW-0812">Transmembrane</keyword>
<reference evidence="2 3" key="1">
    <citation type="submission" date="2020-08" db="EMBL/GenBank/DDBJ databases">
        <title>Oceanospirillum sp. nov. isolated from marine sediment.</title>
        <authorList>
            <person name="Ji X."/>
        </authorList>
    </citation>
    <scope>NUCLEOTIDE SEQUENCE [LARGE SCALE GENOMIC DNA]</scope>
    <source>
        <strain evidence="2 3">D5</strain>
    </source>
</reference>
<name>A0A839INT4_9GAMM</name>
<keyword evidence="3" id="KW-1185">Reference proteome</keyword>
<dbReference type="AlphaFoldDB" id="A0A839INT4"/>
<evidence type="ECO:0000256" key="1">
    <source>
        <dbReference type="SAM" id="Phobius"/>
    </source>
</evidence>
<feature type="transmembrane region" description="Helical" evidence="1">
    <location>
        <begin position="6"/>
        <end position="23"/>
    </location>
</feature>
<protein>
    <submittedName>
        <fullName evidence="2">Uncharacterized protein</fullName>
    </submittedName>
</protein>
<proteinExistence type="predicted"/>
<evidence type="ECO:0000313" key="2">
    <source>
        <dbReference type="EMBL" id="MBB1485936.1"/>
    </source>
</evidence>